<dbReference type="CDD" id="cd00383">
    <property type="entry name" value="trans_reg_C"/>
    <property type="match status" value="1"/>
</dbReference>
<dbReference type="PROSITE" id="PS50110">
    <property type="entry name" value="RESPONSE_REGULATORY"/>
    <property type="match status" value="1"/>
</dbReference>
<dbReference type="InterPro" id="IPR001867">
    <property type="entry name" value="OmpR/PhoB-type_DNA-bd"/>
</dbReference>
<dbReference type="Proteomes" id="UP000588068">
    <property type="component" value="Unassembled WGS sequence"/>
</dbReference>
<dbReference type="PANTHER" id="PTHR48111">
    <property type="entry name" value="REGULATOR OF RPOS"/>
    <property type="match status" value="1"/>
</dbReference>
<feature type="DNA-binding region" description="OmpR/PhoB-type" evidence="9">
    <location>
        <begin position="128"/>
        <end position="227"/>
    </location>
</feature>
<dbReference type="InterPro" id="IPR001789">
    <property type="entry name" value="Sig_transdc_resp-reg_receiver"/>
</dbReference>
<dbReference type="InterPro" id="IPR011006">
    <property type="entry name" value="CheY-like_superfamily"/>
</dbReference>
<dbReference type="Gene3D" id="3.40.50.2300">
    <property type="match status" value="1"/>
</dbReference>
<evidence type="ECO:0000313" key="13">
    <source>
        <dbReference type="Proteomes" id="UP000588068"/>
    </source>
</evidence>
<dbReference type="GO" id="GO:0000156">
    <property type="term" value="F:phosphorelay response regulator activity"/>
    <property type="evidence" value="ECO:0007669"/>
    <property type="project" value="TreeGrafter"/>
</dbReference>
<evidence type="ECO:0000256" key="3">
    <source>
        <dbReference type="ARBA" id="ARBA00022553"/>
    </source>
</evidence>
<accession>A0A841HP46</accession>
<evidence type="ECO:0000256" key="6">
    <source>
        <dbReference type="ARBA" id="ARBA00023125"/>
    </source>
</evidence>
<evidence type="ECO:0000256" key="9">
    <source>
        <dbReference type="PROSITE-ProRule" id="PRU01091"/>
    </source>
</evidence>
<organism evidence="12 13">
    <name type="scientific">Povalibacter uvarum</name>
    <dbReference type="NCBI Taxonomy" id="732238"/>
    <lineage>
        <taxon>Bacteria</taxon>
        <taxon>Pseudomonadati</taxon>
        <taxon>Pseudomonadota</taxon>
        <taxon>Gammaproteobacteria</taxon>
        <taxon>Steroidobacterales</taxon>
        <taxon>Steroidobacteraceae</taxon>
        <taxon>Povalibacter</taxon>
    </lineage>
</organism>
<evidence type="ECO:0000256" key="2">
    <source>
        <dbReference type="ARBA" id="ARBA00022490"/>
    </source>
</evidence>
<keyword evidence="2" id="KW-0963">Cytoplasm</keyword>
<evidence type="ECO:0000256" key="5">
    <source>
        <dbReference type="ARBA" id="ARBA00023015"/>
    </source>
</evidence>
<comment type="caution">
    <text evidence="12">The sequence shown here is derived from an EMBL/GenBank/DDBJ whole genome shotgun (WGS) entry which is preliminary data.</text>
</comment>
<dbReference type="InterPro" id="IPR039420">
    <property type="entry name" value="WalR-like"/>
</dbReference>
<comment type="subcellular location">
    <subcellularLocation>
        <location evidence="1">Cytoplasm</location>
    </subcellularLocation>
</comment>
<dbReference type="Gene3D" id="6.10.250.690">
    <property type="match status" value="1"/>
</dbReference>
<dbReference type="FunFam" id="3.40.50.2300:FF:000021">
    <property type="entry name" value="Two-component system response regulator KdpE"/>
    <property type="match status" value="1"/>
</dbReference>
<keyword evidence="6 9" id="KW-0238">DNA-binding</keyword>
<dbReference type="SMART" id="SM00862">
    <property type="entry name" value="Trans_reg_C"/>
    <property type="match status" value="1"/>
</dbReference>
<dbReference type="GO" id="GO:0005829">
    <property type="term" value="C:cytosol"/>
    <property type="evidence" value="ECO:0007669"/>
    <property type="project" value="TreeGrafter"/>
</dbReference>
<evidence type="ECO:0000256" key="7">
    <source>
        <dbReference type="ARBA" id="ARBA00023163"/>
    </source>
</evidence>
<keyword evidence="3 8" id="KW-0597">Phosphoprotein</keyword>
<dbReference type="SUPFAM" id="SSF52172">
    <property type="entry name" value="CheY-like"/>
    <property type="match status" value="1"/>
</dbReference>
<evidence type="ECO:0000259" key="10">
    <source>
        <dbReference type="PROSITE" id="PS50110"/>
    </source>
</evidence>
<keyword evidence="13" id="KW-1185">Reference proteome</keyword>
<name>A0A841HP46_9GAMM</name>
<dbReference type="AlphaFoldDB" id="A0A841HP46"/>
<proteinExistence type="predicted"/>
<protein>
    <submittedName>
        <fullName evidence="12">Two-component system KDP operon response regulator KdpE</fullName>
    </submittedName>
</protein>
<evidence type="ECO:0000259" key="11">
    <source>
        <dbReference type="PROSITE" id="PS51755"/>
    </source>
</evidence>
<feature type="domain" description="OmpR/PhoB-type" evidence="11">
    <location>
        <begin position="128"/>
        <end position="227"/>
    </location>
</feature>
<keyword evidence="5" id="KW-0805">Transcription regulation</keyword>
<reference evidence="12 13" key="1">
    <citation type="submission" date="2020-08" db="EMBL/GenBank/DDBJ databases">
        <title>Genomic Encyclopedia of Type Strains, Phase IV (KMG-IV): sequencing the most valuable type-strain genomes for metagenomic binning, comparative biology and taxonomic classification.</title>
        <authorList>
            <person name="Goeker M."/>
        </authorList>
    </citation>
    <scope>NUCLEOTIDE SEQUENCE [LARGE SCALE GENOMIC DNA]</scope>
    <source>
        <strain evidence="12 13">DSM 26723</strain>
    </source>
</reference>
<dbReference type="CDD" id="cd17620">
    <property type="entry name" value="REC_OmpR_KdpE-like"/>
    <property type="match status" value="1"/>
</dbReference>
<gene>
    <name evidence="12" type="ORF">HNQ60_002990</name>
</gene>
<dbReference type="Pfam" id="PF00486">
    <property type="entry name" value="Trans_reg_C"/>
    <property type="match status" value="1"/>
</dbReference>
<dbReference type="GO" id="GO:0042802">
    <property type="term" value="F:identical protein binding"/>
    <property type="evidence" value="ECO:0007669"/>
    <property type="project" value="UniProtKB-ARBA"/>
</dbReference>
<dbReference type="SMART" id="SM00448">
    <property type="entry name" value="REC"/>
    <property type="match status" value="1"/>
</dbReference>
<keyword evidence="7" id="KW-0804">Transcription</keyword>
<dbReference type="RefSeq" id="WP_184333080.1">
    <property type="nucleotide sequence ID" value="NZ_JACHHZ010000003.1"/>
</dbReference>
<dbReference type="PANTHER" id="PTHR48111:SF50">
    <property type="entry name" value="KDP OPERON TRANSCRIPTIONAL REGULATORY PROTEIN KDPE"/>
    <property type="match status" value="1"/>
</dbReference>
<feature type="domain" description="Response regulatory" evidence="10">
    <location>
        <begin position="6"/>
        <end position="119"/>
    </location>
</feature>
<sequence>MQARPRLLIVDDEEQIRLFLRITLNAAGYDPIEASTGREAIEACTGKKPDLVLLDLGLPDISGIDVIRAVRVWTQLPIIVLSVRSDESDKVAALDAGANDYVQKPFGTAELLARIRASLRAHSGETADPVIEAGGLRIDIPAHEVRRDGQLVKLSPKEFDLLLVLARAAGRVCTHRHLLESVWGKLHRDDVQYLRVYVGQLREKLGDNEGVPKHIVNEPGIGYRLVV</sequence>
<dbReference type="Pfam" id="PF00072">
    <property type="entry name" value="Response_reg"/>
    <property type="match status" value="1"/>
</dbReference>
<evidence type="ECO:0000313" key="12">
    <source>
        <dbReference type="EMBL" id="MBB6094109.1"/>
    </source>
</evidence>
<evidence type="ECO:0000256" key="8">
    <source>
        <dbReference type="PROSITE-ProRule" id="PRU00169"/>
    </source>
</evidence>
<keyword evidence="4" id="KW-0902">Two-component regulatory system</keyword>
<evidence type="ECO:0000256" key="4">
    <source>
        <dbReference type="ARBA" id="ARBA00023012"/>
    </source>
</evidence>
<dbReference type="EMBL" id="JACHHZ010000003">
    <property type="protein sequence ID" value="MBB6094109.1"/>
    <property type="molecule type" value="Genomic_DNA"/>
</dbReference>
<evidence type="ECO:0000256" key="1">
    <source>
        <dbReference type="ARBA" id="ARBA00004496"/>
    </source>
</evidence>
<dbReference type="InterPro" id="IPR036388">
    <property type="entry name" value="WH-like_DNA-bd_sf"/>
</dbReference>
<dbReference type="Gene3D" id="1.10.10.10">
    <property type="entry name" value="Winged helix-like DNA-binding domain superfamily/Winged helix DNA-binding domain"/>
    <property type="match status" value="1"/>
</dbReference>
<dbReference type="GO" id="GO:0045893">
    <property type="term" value="P:positive regulation of DNA-templated transcription"/>
    <property type="evidence" value="ECO:0007669"/>
    <property type="project" value="UniProtKB-ARBA"/>
</dbReference>
<dbReference type="PROSITE" id="PS51755">
    <property type="entry name" value="OMPR_PHOB"/>
    <property type="match status" value="1"/>
</dbReference>
<dbReference type="GO" id="GO:0000987">
    <property type="term" value="F:cis-regulatory region sequence-specific DNA binding"/>
    <property type="evidence" value="ECO:0007669"/>
    <property type="project" value="UniProtKB-ARBA"/>
</dbReference>
<feature type="modified residue" description="4-aspartylphosphate" evidence="8">
    <location>
        <position position="55"/>
    </location>
</feature>
<dbReference type="GO" id="GO:0032993">
    <property type="term" value="C:protein-DNA complex"/>
    <property type="evidence" value="ECO:0007669"/>
    <property type="project" value="TreeGrafter"/>
</dbReference>